<keyword evidence="3 5" id="KW-1133">Transmembrane helix</keyword>
<gene>
    <name evidence="7" type="ORF">CVT17_02030</name>
</gene>
<dbReference type="Proteomes" id="UP000594513">
    <property type="component" value="Chromosome"/>
</dbReference>
<evidence type="ECO:0000256" key="4">
    <source>
        <dbReference type="ARBA" id="ARBA00023136"/>
    </source>
</evidence>
<feature type="transmembrane region" description="Helical" evidence="5">
    <location>
        <begin position="45"/>
        <end position="63"/>
    </location>
</feature>
<keyword evidence="2 5" id="KW-0812">Transmembrane</keyword>
<accession>A0AAE7TNR3</accession>
<feature type="transmembrane region" description="Helical" evidence="5">
    <location>
        <begin position="100"/>
        <end position="125"/>
    </location>
</feature>
<evidence type="ECO:0000313" key="7">
    <source>
        <dbReference type="EMBL" id="QPH85825.1"/>
    </source>
</evidence>
<feature type="transmembrane region" description="Helical" evidence="5">
    <location>
        <begin position="70"/>
        <end position="88"/>
    </location>
</feature>
<organism evidence="7 8">
    <name type="scientific">Campylobacter concisus</name>
    <dbReference type="NCBI Taxonomy" id="199"/>
    <lineage>
        <taxon>Bacteria</taxon>
        <taxon>Pseudomonadati</taxon>
        <taxon>Campylobacterota</taxon>
        <taxon>Epsilonproteobacteria</taxon>
        <taxon>Campylobacterales</taxon>
        <taxon>Campylobacteraceae</taxon>
        <taxon>Campylobacter</taxon>
    </lineage>
</organism>
<comment type="subcellular location">
    <subcellularLocation>
        <location evidence="1">Membrane</location>
        <topology evidence="1">Multi-pass membrane protein</topology>
    </subcellularLocation>
</comment>
<evidence type="ECO:0000256" key="5">
    <source>
        <dbReference type="SAM" id="Phobius"/>
    </source>
</evidence>
<sequence length="137" mass="14774">MKNVILTTLTGKIPSHGNVILHNKLSSASDESLNKISTSISMLNLKSPIVGLILGFLLGGLGIDRFYKGDIGLGIIKLLLSVGSMLFYDAGLSEKDESLLVVGSILFIASMIFYVVDLFLVFTGIKKDNLNKVLMVL</sequence>
<evidence type="ECO:0000256" key="1">
    <source>
        <dbReference type="ARBA" id="ARBA00004141"/>
    </source>
</evidence>
<evidence type="ECO:0000256" key="2">
    <source>
        <dbReference type="ARBA" id="ARBA00022692"/>
    </source>
</evidence>
<keyword evidence="4 5" id="KW-0472">Membrane</keyword>
<evidence type="ECO:0000313" key="8">
    <source>
        <dbReference type="Proteomes" id="UP000594513"/>
    </source>
</evidence>
<feature type="domain" description="TM2" evidence="6">
    <location>
        <begin position="46"/>
        <end position="85"/>
    </location>
</feature>
<dbReference type="EMBL" id="CP049272">
    <property type="protein sequence ID" value="QPH85825.1"/>
    <property type="molecule type" value="Genomic_DNA"/>
</dbReference>
<dbReference type="RefSeq" id="WP_107858485.1">
    <property type="nucleotide sequence ID" value="NZ_CP049272.1"/>
</dbReference>
<dbReference type="InterPro" id="IPR007829">
    <property type="entry name" value="TM2"/>
</dbReference>
<evidence type="ECO:0000259" key="6">
    <source>
        <dbReference type="Pfam" id="PF05154"/>
    </source>
</evidence>
<name>A0AAE7TNR3_9BACT</name>
<dbReference type="Pfam" id="PF05154">
    <property type="entry name" value="TM2"/>
    <property type="match status" value="1"/>
</dbReference>
<protein>
    <submittedName>
        <fullName evidence="7">NINE protein</fullName>
    </submittedName>
</protein>
<dbReference type="GO" id="GO:0016020">
    <property type="term" value="C:membrane"/>
    <property type="evidence" value="ECO:0007669"/>
    <property type="project" value="UniProtKB-SubCell"/>
</dbReference>
<reference evidence="7 8" key="1">
    <citation type="journal article" date="2018" name="Emerg. Microbes Infect.">
        <title>Genomic analysis of oral Campylobacter concisus strains identified a potential bacterial molecular marker associated with active Crohn's disease.</title>
        <authorList>
            <person name="Liu F."/>
            <person name="Ma R."/>
            <person name="Tay C.Y.A."/>
            <person name="Octavia S."/>
            <person name="Lan R."/>
            <person name="Chung H.K.L."/>
            <person name="Riordan S.M."/>
            <person name="Grimm M.C."/>
            <person name="Leong R.W."/>
            <person name="Tanaka M.M."/>
            <person name="Connor S."/>
            <person name="Zhang L."/>
        </authorList>
    </citation>
    <scope>NUCLEOTIDE SEQUENCE [LARGE SCALE GENOMIC DNA]</scope>
    <source>
        <strain evidence="7 8">P27CDO-S2</strain>
    </source>
</reference>
<dbReference type="AlphaFoldDB" id="A0AAE7TNR3"/>
<evidence type="ECO:0000256" key="3">
    <source>
        <dbReference type="ARBA" id="ARBA00022989"/>
    </source>
</evidence>
<proteinExistence type="predicted"/>